<proteinExistence type="predicted"/>
<organism evidence="1">
    <name type="scientific">bioreactor metagenome</name>
    <dbReference type="NCBI Taxonomy" id="1076179"/>
    <lineage>
        <taxon>unclassified sequences</taxon>
        <taxon>metagenomes</taxon>
        <taxon>ecological metagenomes</taxon>
    </lineage>
</organism>
<gene>
    <name evidence="1" type="ORF">SDC9_201877</name>
</gene>
<dbReference type="AlphaFoldDB" id="A0A645ISK0"/>
<accession>A0A645ISK0</accession>
<sequence length="123" mass="14170">MEDDRTLMRPRCVFTYLPQDGEALFTFIEIEETDSSPNKNRIGNYIIYLSSLYLRNTQCKDFGNIPLIVPCTCNAGQYIGGRKHRIDGKIRTGSMPTFSYNIKCYRPGSGHHRAFLNKKLTRI</sequence>
<comment type="caution">
    <text evidence="1">The sequence shown here is derived from an EMBL/GenBank/DDBJ whole genome shotgun (WGS) entry which is preliminary data.</text>
</comment>
<reference evidence="1" key="1">
    <citation type="submission" date="2019-08" db="EMBL/GenBank/DDBJ databases">
        <authorList>
            <person name="Kucharzyk K."/>
            <person name="Murdoch R.W."/>
            <person name="Higgins S."/>
            <person name="Loffler F."/>
        </authorList>
    </citation>
    <scope>NUCLEOTIDE SEQUENCE</scope>
</reference>
<name>A0A645ISK0_9ZZZZ</name>
<dbReference type="EMBL" id="VSSQ01122224">
    <property type="protein sequence ID" value="MPN54207.1"/>
    <property type="molecule type" value="Genomic_DNA"/>
</dbReference>
<evidence type="ECO:0000313" key="1">
    <source>
        <dbReference type="EMBL" id="MPN54207.1"/>
    </source>
</evidence>
<protein>
    <submittedName>
        <fullName evidence="1">Uncharacterized protein</fullName>
    </submittedName>
</protein>